<dbReference type="PROSITE" id="PS50887">
    <property type="entry name" value="GGDEF"/>
    <property type="match status" value="1"/>
</dbReference>
<feature type="domain" description="EAL" evidence="3">
    <location>
        <begin position="541"/>
        <end position="796"/>
    </location>
</feature>
<gene>
    <name evidence="5" type="ORF">HHA03_17230</name>
    <name evidence="6" type="ORF">SAMN05421839_1291</name>
</gene>
<dbReference type="InterPro" id="IPR035965">
    <property type="entry name" value="PAS-like_dom_sf"/>
</dbReference>
<dbReference type="AlphaFoldDB" id="A0A1I5REE0"/>
<dbReference type="EMBL" id="FOXC01000029">
    <property type="protein sequence ID" value="SFP56306.1"/>
    <property type="molecule type" value="Genomic_DNA"/>
</dbReference>
<dbReference type="SMART" id="SM00091">
    <property type="entry name" value="PAS"/>
    <property type="match status" value="3"/>
</dbReference>
<dbReference type="NCBIfam" id="TIGR00229">
    <property type="entry name" value="sensory_box"/>
    <property type="match status" value="3"/>
</dbReference>
<reference evidence="5 8" key="2">
    <citation type="submission" date="2019-07" db="EMBL/GenBank/DDBJ databases">
        <title>Whole genome shotgun sequence of Halolactibacillus halophilus NBRC 100868.</title>
        <authorList>
            <person name="Hosoyama A."/>
            <person name="Uohara A."/>
            <person name="Ohji S."/>
            <person name="Ichikawa N."/>
        </authorList>
    </citation>
    <scope>NUCLEOTIDE SEQUENCE [LARGE SCALE GENOMIC DNA]</scope>
    <source>
        <strain evidence="5 8">NBRC 100868</strain>
    </source>
</reference>
<dbReference type="Pfam" id="PF00563">
    <property type="entry name" value="EAL"/>
    <property type="match status" value="1"/>
</dbReference>
<dbReference type="SUPFAM" id="SSF55785">
    <property type="entry name" value="PYP-like sensor domain (PAS domain)"/>
    <property type="match status" value="3"/>
</dbReference>
<dbReference type="Gene3D" id="3.30.70.270">
    <property type="match status" value="1"/>
</dbReference>
<dbReference type="RefSeq" id="WP_089832893.1">
    <property type="nucleotide sequence ID" value="NZ_BJWI01000026.1"/>
</dbReference>
<feature type="domain" description="GGDEF" evidence="4">
    <location>
        <begin position="405"/>
        <end position="536"/>
    </location>
</feature>
<dbReference type="SMART" id="SM00267">
    <property type="entry name" value="GGDEF"/>
    <property type="match status" value="1"/>
</dbReference>
<sequence length="796" mass="91065">MSPRIQSEDVNDAESFYYTLFEQHHLPVLIIRPVDGQIIDVNETAVNFYGYDKRTLKAMTIFDLNTLSKAVVKQKMTEVKREKERRFHFQHQLSSGEIRDVKINSIPVTYHDETLLFSLVTDITDAIEHNAFFQTLFEQSPYAIMMMNRDYQIDKVNHHFEVLFGYTNEEAAGHTPEQLIYPDEHNAMFRSNKRMIEKGIVISQNSHRQVKNGDVIDIQMVAMPVYVDEFLVATCAIYIDKRQEQEMKSYNQMLASVLENTNQGVVITNTTGEIEWINQAYTMITGYDEADVKGVNPRILQSGKHDQPFYEKMWRDILTYGSWTGEIWNRRKNGEVFPEFLKIFSIKNEQGENVRFVGIFIDNTEAKAHEKQIDVLETKDTLTGLYNRSYVAQYLDRGLTDLDKQTLTLLYMDIDRFKAINDNLGHEVGDKLLIAFTDKLKRSFPLAMLARVSGDEFVIVLPNQEQGSCEAGIQRLFDQLIIPLDLGHHHLLVTCSVGIASYPRDAATANELLMHADIAMLEAKKQEGNSFAFYDEAHTVKMNRAFNVKTALQQADFDRDFALHYQPVIDVQTGHVVGAEALLRFSHATLGRVSPGEFIPIAENNGLILSIGEWVLRRACRDIGPLIEMMSDRFKLAVNVSIQQLESRTFPFALKAILEETQFPQDRLVLEVTEETSVSHSERVKETINQIKSYGVDISIDDFGTGYSSLEKLHHLKVDQLKIDQSFIRELDETTAIVRAILAMGESLGLSIVAEGVETKDQLDFLKTTTCDYVQGYYFSRPLTFKDFQSFLSNKT</sequence>
<reference evidence="6 7" key="1">
    <citation type="submission" date="2016-10" db="EMBL/GenBank/DDBJ databases">
        <authorList>
            <person name="de Groot N.N."/>
        </authorList>
    </citation>
    <scope>NUCLEOTIDE SEQUENCE [LARGE SCALE GENOMIC DNA]</scope>
    <source>
        <strain evidence="6 7">DSM 17073</strain>
    </source>
</reference>
<evidence type="ECO:0000259" key="2">
    <source>
        <dbReference type="PROSITE" id="PS50113"/>
    </source>
</evidence>
<keyword evidence="8" id="KW-1185">Reference proteome</keyword>
<dbReference type="STRING" id="306540.SAMN05421839_1291"/>
<proteinExistence type="predicted"/>
<dbReference type="InterPro" id="IPR000700">
    <property type="entry name" value="PAS-assoc_C"/>
</dbReference>
<dbReference type="PROSITE" id="PS50112">
    <property type="entry name" value="PAS"/>
    <property type="match status" value="2"/>
</dbReference>
<dbReference type="PROSITE" id="PS50883">
    <property type="entry name" value="EAL"/>
    <property type="match status" value="1"/>
</dbReference>
<feature type="domain" description="PAS" evidence="1">
    <location>
        <begin position="129"/>
        <end position="199"/>
    </location>
</feature>
<dbReference type="CDD" id="cd01948">
    <property type="entry name" value="EAL"/>
    <property type="match status" value="1"/>
</dbReference>
<dbReference type="Pfam" id="PF13188">
    <property type="entry name" value="PAS_8"/>
    <property type="match status" value="1"/>
</dbReference>
<dbReference type="InterPro" id="IPR000014">
    <property type="entry name" value="PAS"/>
</dbReference>
<evidence type="ECO:0000313" key="8">
    <source>
        <dbReference type="Proteomes" id="UP000321547"/>
    </source>
</evidence>
<dbReference type="PROSITE" id="PS50113">
    <property type="entry name" value="PAC"/>
    <property type="match status" value="1"/>
</dbReference>
<evidence type="ECO:0000313" key="5">
    <source>
        <dbReference type="EMBL" id="GEM02191.1"/>
    </source>
</evidence>
<dbReference type="SUPFAM" id="SSF141868">
    <property type="entry name" value="EAL domain-like"/>
    <property type="match status" value="1"/>
</dbReference>
<dbReference type="InterPro" id="IPR001610">
    <property type="entry name" value="PAC"/>
</dbReference>
<dbReference type="InterPro" id="IPR035919">
    <property type="entry name" value="EAL_sf"/>
</dbReference>
<dbReference type="CDD" id="cd01949">
    <property type="entry name" value="GGDEF"/>
    <property type="match status" value="1"/>
</dbReference>
<dbReference type="NCBIfam" id="TIGR00254">
    <property type="entry name" value="GGDEF"/>
    <property type="match status" value="1"/>
</dbReference>
<dbReference type="InterPro" id="IPR029787">
    <property type="entry name" value="Nucleotide_cyclase"/>
</dbReference>
<dbReference type="InterPro" id="IPR001633">
    <property type="entry name" value="EAL_dom"/>
</dbReference>
<dbReference type="Pfam" id="PF13426">
    <property type="entry name" value="PAS_9"/>
    <property type="match status" value="2"/>
</dbReference>
<dbReference type="SMART" id="SM00052">
    <property type="entry name" value="EAL"/>
    <property type="match status" value="1"/>
</dbReference>
<dbReference type="InterPro" id="IPR052155">
    <property type="entry name" value="Biofilm_reg_signaling"/>
</dbReference>
<name>A0A1I5REE0_9BACI</name>
<feature type="domain" description="PAS" evidence="1">
    <location>
        <begin position="250"/>
        <end position="294"/>
    </location>
</feature>
<feature type="domain" description="PAC" evidence="2">
    <location>
        <begin position="323"/>
        <end position="375"/>
    </location>
</feature>
<dbReference type="CDD" id="cd00130">
    <property type="entry name" value="PAS"/>
    <property type="match status" value="2"/>
</dbReference>
<dbReference type="SUPFAM" id="SSF55073">
    <property type="entry name" value="Nucleotide cyclase"/>
    <property type="match status" value="1"/>
</dbReference>
<dbReference type="InterPro" id="IPR000160">
    <property type="entry name" value="GGDEF_dom"/>
</dbReference>
<protein>
    <submittedName>
        <fullName evidence="6">PAS domain S-box-containing protein/diguanylate cyclase (GGDEF) domain-containing protein</fullName>
    </submittedName>
</protein>
<dbReference type="PANTHER" id="PTHR44757:SF2">
    <property type="entry name" value="BIOFILM ARCHITECTURE MAINTENANCE PROTEIN MBAA"/>
    <property type="match status" value="1"/>
</dbReference>
<dbReference type="Proteomes" id="UP000321547">
    <property type="component" value="Unassembled WGS sequence"/>
</dbReference>
<dbReference type="PANTHER" id="PTHR44757">
    <property type="entry name" value="DIGUANYLATE CYCLASE DGCP"/>
    <property type="match status" value="1"/>
</dbReference>
<dbReference type="Gene3D" id="3.30.450.20">
    <property type="entry name" value="PAS domain"/>
    <property type="match status" value="3"/>
</dbReference>
<evidence type="ECO:0000259" key="3">
    <source>
        <dbReference type="PROSITE" id="PS50883"/>
    </source>
</evidence>
<dbReference type="OrthoDB" id="9759607at2"/>
<dbReference type="Pfam" id="PF00990">
    <property type="entry name" value="GGDEF"/>
    <property type="match status" value="1"/>
</dbReference>
<accession>A0A1I5REE0</accession>
<evidence type="ECO:0000313" key="6">
    <source>
        <dbReference type="EMBL" id="SFP56306.1"/>
    </source>
</evidence>
<evidence type="ECO:0000259" key="4">
    <source>
        <dbReference type="PROSITE" id="PS50887"/>
    </source>
</evidence>
<evidence type="ECO:0000259" key="1">
    <source>
        <dbReference type="PROSITE" id="PS50112"/>
    </source>
</evidence>
<organism evidence="6 7">
    <name type="scientific">Halolactibacillus halophilus</name>
    <dbReference type="NCBI Taxonomy" id="306540"/>
    <lineage>
        <taxon>Bacteria</taxon>
        <taxon>Bacillati</taxon>
        <taxon>Bacillota</taxon>
        <taxon>Bacilli</taxon>
        <taxon>Bacillales</taxon>
        <taxon>Bacillaceae</taxon>
        <taxon>Halolactibacillus</taxon>
    </lineage>
</organism>
<dbReference type="Proteomes" id="UP000242243">
    <property type="component" value="Unassembled WGS sequence"/>
</dbReference>
<dbReference type="Gene3D" id="3.20.20.450">
    <property type="entry name" value="EAL domain"/>
    <property type="match status" value="1"/>
</dbReference>
<dbReference type="EMBL" id="BJWI01000026">
    <property type="protein sequence ID" value="GEM02191.1"/>
    <property type="molecule type" value="Genomic_DNA"/>
</dbReference>
<dbReference type="InterPro" id="IPR043128">
    <property type="entry name" value="Rev_trsase/Diguanyl_cyclase"/>
</dbReference>
<dbReference type="SMART" id="SM00086">
    <property type="entry name" value="PAC"/>
    <property type="match status" value="2"/>
</dbReference>
<evidence type="ECO:0000313" key="7">
    <source>
        <dbReference type="Proteomes" id="UP000242243"/>
    </source>
</evidence>